<dbReference type="RefSeq" id="WP_050455823.1">
    <property type="nucleotide sequence ID" value="NZ_LFJJ01000254.1"/>
</dbReference>
<accession>A0A0L0M4Z8</accession>
<dbReference type="EMBL" id="LFJJ01000254">
    <property type="protein sequence ID" value="KND57355.1"/>
    <property type="molecule type" value="Genomic_DNA"/>
</dbReference>
<dbReference type="OrthoDB" id="1265701at2"/>
<sequence>MSECALTLWEDEKYLHVPEELFDLLPAEYRAALEERKEQGTDAIQKVGKELNGLLRLCSTIQTVASLRYMYDRLRATTFEITTEGALEQDMLTTAFVVTYARLFGKRGGGAGISSGEIPAHLRNVHDALLDVRHKRYAHDGGHDSVETGIRIDFDEAGFELQLQMRFGFYVGGRNEWQDLLIFLDEHMYERVQKTLRRLKEKTGYDWKFPDGPAPQWVTDQNNQGES</sequence>
<dbReference type="AlphaFoldDB" id="A0A0L0M4Z8"/>
<gene>
    <name evidence="1" type="ORF">BVER_02736</name>
</gene>
<dbReference type="Proteomes" id="UP000036959">
    <property type="component" value="Unassembled WGS sequence"/>
</dbReference>
<dbReference type="PATRIC" id="fig|242163.4.peg.3597"/>
<evidence type="ECO:0000313" key="2">
    <source>
        <dbReference type="Proteomes" id="UP000036959"/>
    </source>
</evidence>
<comment type="caution">
    <text evidence="1">The sequence shown here is derived from an EMBL/GenBank/DDBJ whole genome shotgun (WGS) entry which is preliminary data.</text>
</comment>
<keyword evidence="2" id="KW-1185">Reference proteome</keyword>
<protein>
    <submittedName>
        <fullName evidence="1">Uncharacterized protein</fullName>
    </submittedName>
</protein>
<name>A0A0L0M4Z8_9BURK</name>
<organism evidence="1 2">
    <name type="scientific">Candidatus Burkholderia verschuerenii</name>
    <dbReference type="NCBI Taxonomy" id="242163"/>
    <lineage>
        <taxon>Bacteria</taxon>
        <taxon>Pseudomonadati</taxon>
        <taxon>Pseudomonadota</taxon>
        <taxon>Betaproteobacteria</taxon>
        <taxon>Burkholderiales</taxon>
        <taxon>Burkholderiaceae</taxon>
        <taxon>Burkholderia</taxon>
    </lineage>
</organism>
<reference evidence="2" key="1">
    <citation type="submission" date="2015-06" db="EMBL/GenBank/DDBJ databases">
        <title>Comparative genomics of Burkholderia leaf nodule symbionts.</title>
        <authorList>
            <person name="Carlier A."/>
            <person name="Eberl L."/>
            <person name="Pinto-Carbo M."/>
        </authorList>
    </citation>
    <scope>NUCLEOTIDE SEQUENCE [LARGE SCALE GENOMIC DNA]</scope>
    <source>
        <strain evidence="2">UZHbot4</strain>
    </source>
</reference>
<evidence type="ECO:0000313" key="1">
    <source>
        <dbReference type="EMBL" id="KND57355.1"/>
    </source>
</evidence>
<proteinExistence type="predicted"/>